<evidence type="ECO:0000259" key="4">
    <source>
        <dbReference type="PROSITE" id="PS50949"/>
    </source>
</evidence>
<accession>A0ABW3DFJ0</accession>
<dbReference type="PRINTS" id="PR00035">
    <property type="entry name" value="HTHGNTR"/>
</dbReference>
<keyword evidence="2" id="KW-0238">DNA-binding</keyword>
<dbReference type="InterPro" id="IPR036388">
    <property type="entry name" value="WH-like_DNA-bd_sf"/>
</dbReference>
<dbReference type="InterPro" id="IPR028978">
    <property type="entry name" value="Chorismate_lyase_/UTRA_dom_sf"/>
</dbReference>
<dbReference type="Gene3D" id="3.40.1410.10">
    <property type="entry name" value="Chorismate lyase-like"/>
    <property type="match status" value="1"/>
</dbReference>
<dbReference type="SUPFAM" id="SSF46785">
    <property type="entry name" value="Winged helix' DNA-binding domain"/>
    <property type="match status" value="1"/>
</dbReference>
<evidence type="ECO:0000313" key="5">
    <source>
        <dbReference type="EMBL" id="MFD0870830.1"/>
    </source>
</evidence>
<keyword evidence="3" id="KW-0804">Transcription</keyword>
<dbReference type="CDD" id="cd07377">
    <property type="entry name" value="WHTH_GntR"/>
    <property type="match status" value="1"/>
</dbReference>
<comment type="caution">
    <text evidence="5">The sequence shown here is derived from an EMBL/GenBank/DDBJ whole genome shotgun (WGS) entry which is preliminary data.</text>
</comment>
<evidence type="ECO:0000256" key="3">
    <source>
        <dbReference type="ARBA" id="ARBA00023163"/>
    </source>
</evidence>
<dbReference type="PROSITE" id="PS50949">
    <property type="entry name" value="HTH_GNTR"/>
    <property type="match status" value="1"/>
</dbReference>
<dbReference type="EMBL" id="JBHTIU010000061">
    <property type="protein sequence ID" value="MFD0870830.1"/>
    <property type="molecule type" value="Genomic_DNA"/>
</dbReference>
<evidence type="ECO:0000313" key="6">
    <source>
        <dbReference type="Proteomes" id="UP001597120"/>
    </source>
</evidence>
<dbReference type="RefSeq" id="WP_144938325.1">
    <property type="nucleotide sequence ID" value="NZ_JBHTIU010000061.1"/>
</dbReference>
<dbReference type="SUPFAM" id="SSF64288">
    <property type="entry name" value="Chorismate lyase-like"/>
    <property type="match status" value="1"/>
</dbReference>
<name>A0ABW3DFJ0_9BACL</name>
<gene>
    <name evidence="5" type="ORF">ACFQ03_16940</name>
</gene>
<dbReference type="Proteomes" id="UP001597120">
    <property type="component" value="Unassembled WGS sequence"/>
</dbReference>
<proteinExistence type="predicted"/>
<protein>
    <submittedName>
        <fullName evidence="5">GntR family transcriptional regulator</fullName>
    </submittedName>
</protein>
<dbReference type="PANTHER" id="PTHR44846:SF1">
    <property type="entry name" value="MANNOSYL-D-GLYCERATE TRANSPORT_METABOLISM SYSTEM REPRESSOR MNGR-RELATED"/>
    <property type="match status" value="1"/>
</dbReference>
<keyword evidence="1" id="KW-0805">Transcription regulation</keyword>
<evidence type="ECO:0000256" key="2">
    <source>
        <dbReference type="ARBA" id="ARBA00023125"/>
    </source>
</evidence>
<dbReference type="InterPro" id="IPR036390">
    <property type="entry name" value="WH_DNA-bd_sf"/>
</dbReference>
<feature type="domain" description="HTH gntR-type" evidence="4">
    <location>
        <begin position="15"/>
        <end position="83"/>
    </location>
</feature>
<dbReference type="PANTHER" id="PTHR44846">
    <property type="entry name" value="MANNOSYL-D-GLYCERATE TRANSPORT/METABOLISM SYSTEM REPRESSOR MNGR-RELATED"/>
    <property type="match status" value="1"/>
</dbReference>
<dbReference type="InterPro" id="IPR011663">
    <property type="entry name" value="UTRA"/>
</dbReference>
<keyword evidence="6" id="KW-1185">Reference proteome</keyword>
<dbReference type="SMART" id="SM00345">
    <property type="entry name" value="HTH_GNTR"/>
    <property type="match status" value="1"/>
</dbReference>
<reference evidence="6" key="1">
    <citation type="journal article" date="2019" name="Int. J. Syst. Evol. Microbiol.">
        <title>The Global Catalogue of Microorganisms (GCM) 10K type strain sequencing project: providing services to taxonomists for standard genome sequencing and annotation.</title>
        <authorList>
            <consortium name="The Broad Institute Genomics Platform"/>
            <consortium name="The Broad Institute Genome Sequencing Center for Infectious Disease"/>
            <person name="Wu L."/>
            <person name="Ma J."/>
        </authorList>
    </citation>
    <scope>NUCLEOTIDE SEQUENCE [LARGE SCALE GENOMIC DNA]</scope>
    <source>
        <strain evidence="6">CCUG 57263</strain>
    </source>
</reference>
<dbReference type="InterPro" id="IPR050679">
    <property type="entry name" value="Bact_HTH_transcr_reg"/>
</dbReference>
<organism evidence="5 6">
    <name type="scientific">Paenibacillus residui</name>
    <dbReference type="NCBI Taxonomy" id="629724"/>
    <lineage>
        <taxon>Bacteria</taxon>
        <taxon>Bacillati</taxon>
        <taxon>Bacillota</taxon>
        <taxon>Bacilli</taxon>
        <taxon>Bacillales</taxon>
        <taxon>Paenibacillaceae</taxon>
        <taxon>Paenibacillus</taxon>
    </lineage>
</organism>
<dbReference type="Pfam" id="PF00392">
    <property type="entry name" value="GntR"/>
    <property type="match status" value="1"/>
</dbReference>
<dbReference type="Pfam" id="PF07702">
    <property type="entry name" value="UTRA"/>
    <property type="match status" value="1"/>
</dbReference>
<sequence length="249" mass="28824">MSTLFEKTLNKEIPTPLYYQLKEILLEYISNNHEDLEAPIPTEQELSAHFKISRPTVRQAINELVYEGFLYRIKAKGTFVSRPKIQQEFLQVLDSFNNEIKKKGMVPSTRVLNIETVRSDKSISEALHMMEGSKVIKLQRLRFANEDPIVIVDTFLPYNDCRFLLDSNLEQESLYELIEARLSLKITRAVRKLEAVLAGDYESQMLNVSQGAPIQFIKSTTFLSNGKPIEYSLAKYRGDRNTFTFEMNR</sequence>
<dbReference type="SMART" id="SM00866">
    <property type="entry name" value="UTRA"/>
    <property type="match status" value="1"/>
</dbReference>
<dbReference type="Gene3D" id="1.10.10.10">
    <property type="entry name" value="Winged helix-like DNA-binding domain superfamily/Winged helix DNA-binding domain"/>
    <property type="match status" value="1"/>
</dbReference>
<dbReference type="InterPro" id="IPR000524">
    <property type="entry name" value="Tscrpt_reg_HTH_GntR"/>
</dbReference>
<evidence type="ECO:0000256" key="1">
    <source>
        <dbReference type="ARBA" id="ARBA00023015"/>
    </source>
</evidence>